<dbReference type="GO" id="GO:0030388">
    <property type="term" value="P:fructose 1,6-bisphosphate metabolic process"/>
    <property type="evidence" value="ECO:0007669"/>
    <property type="project" value="TreeGrafter"/>
</dbReference>
<keyword evidence="8 12" id="KW-0119">Carbohydrate metabolism</keyword>
<dbReference type="Pfam" id="PF00316">
    <property type="entry name" value="FBPase"/>
    <property type="match status" value="1"/>
</dbReference>
<dbReference type="PIRSF" id="PIRSF500210">
    <property type="entry name" value="FBPtase"/>
    <property type="match status" value="1"/>
</dbReference>
<dbReference type="Proteomes" id="UP000445000">
    <property type="component" value="Unassembled WGS sequence"/>
</dbReference>
<comment type="caution">
    <text evidence="12">Lacks conserved residue(s) required for the propagation of feature annotation.</text>
</comment>
<sequence length="338" mass="36840">MSAMIDTPADAPARSNEIVTLQAHILQQQTRYPEASGQFSWILSALAISAKMIASHVRRARLDDVLGTVGNQNVQGEQQQKLDVIANDILLRTLGGREGVAIVASEENEEPVILRADDAAERKYCVLFDPLDGSSNLDVCGSVGTIFSILRKDRRSPQPQSSLLQPGAEQVAAGYVLYGSSTVFVLTIGLGVDMFVLDPAYGAFMRVAQGVRIPKSNKCYSVNEGNRLSFPEGYQKYLSWAQERGYSSRYAGAMVADVHRILLQGGVFMYPPTRKAPKGKLRLMYEANPMAMIVEQAGGKALSAPGERILEVRPTDIHQRVPVIIGSSEEVEHVAAHL</sequence>
<dbReference type="Pfam" id="PF18913">
    <property type="entry name" value="FBPase_C"/>
    <property type="match status" value="1"/>
</dbReference>
<feature type="binding site" evidence="12">
    <location>
        <position position="132"/>
    </location>
    <ligand>
        <name>Mg(2+)</name>
        <dbReference type="ChEBI" id="CHEBI:18420"/>
        <label>2</label>
    </ligand>
</feature>
<dbReference type="EC" id="3.1.3.11" evidence="3 12"/>
<evidence type="ECO:0000256" key="10">
    <source>
        <dbReference type="ARBA" id="ARBA00072069"/>
    </source>
</evidence>
<evidence type="ECO:0000256" key="5">
    <source>
        <dbReference type="ARBA" id="ARBA00022723"/>
    </source>
</evidence>
<dbReference type="FunFam" id="3.30.540.10:FF:000002">
    <property type="entry name" value="Fructose-1,6-bisphosphatase class 1"/>
    <property type="match status" value="1"/>
</dbReference>
<keyword evidence="7 12" id="KW-0460">Magnesium</keyword>
<feature type="binding site" evidence="12">
    <location>
        <position position="286"/>
    </location>
    <ligand>
        <name>Mg(2+)</name>
        <dbReference type="ChEBI" id="CHEBI:18420"/>
        <label>2</label>
    </ligand>
</feature>
<dbReference type="EMBL" id="BLJN01000001">
    <property type="protein sequence ID" value="GFE78217.1"/>
    <property type="molecule type" value="Genomic_DNA"/>
</dbReference>
<comment type="pathway">
    <text evidence="9">Carbohydrate biosynthesis.</text>
</comment>
<evidence type="ECO:0000256" key="11">
    <source>
        <dbReference type="ARBA" id="ARBA00081210"/>
    </source>
</evidence>
<dbReference type="Gene3D" id="3.40.190.80">
    <property type="match status" value="1"/>
</dbReference>
<dbReference type="PRINTS" id="PR00115">
    <property type="entry name" value="F16BPHPHTASE"/>
</dbReference>
<evidence type="ECO:0000256" key="8">
    <source>
        <dbReference type="ARBA" id="ARBA00023277"/>
    </source>
</evidence>
<reference evidence="17" key="1">
    <citation type="submission" date="2020-01" db="EMBL/GenBank/DDBJ databases">
        <title>'Steroidobacter agaridevorans' sp. nov., agar-degrading bacteria isolated from rhizosphere soils.</title>
        <authorList>
            <person name="Ikenaga M."/>
            <person name="Kataoka M."/>
            <person name="Murouchi A."/>
            <person name="Katsuragi S."/>
            <person name="Sakai M."/>
        </authorList>
    </citation>
    <scope>NUCLEOTIDE SEQUENCE [LARGE SCALE GENOMIC DNA]</scope>
    <source>
        <strain evidence="17">YU21-B</strain>
    </source>
</reference>
<feature type="binding site" evidence="12">
    <location>
        <position position="223"/>
    </location>
    <ligand>
        <name>substrate</name>
    </ligand>
</feature>
<dbReference type="CDD" id="cd00354">
    <property type="entry name" value="FBPase"/>
    <property type="match status" value="1"/>
</dbReference>
<proteinExistence type="inferred from homology"/>
<dbReference type="GO" id="GO:0042132">
    <property type="term" value="F:fructose 1,6-bisphosphate 1-phosphatase activity"/>
    <property type="evidence" value="ECO:0007669"/>
    <property type="project" value="UniProtKB-UniRule"/>
</dbReference>
<dbReference type="GO" id="GO:0005986">
    <property type="term" value="P:sucrose biosynthetic process"/>
    <property type="evidence" value="ECO:0007669"/>
    <property type="project" value="TreeGrafter"/>
</dbReference>
<keyword evidence="6 12" id="KW-0378">Hydrolase</keyword>
<evidence type="ECO:0000313" key="16">
    <source>
        <dbReference type="EMBL" id="GFE78217.1"/>
    </source>
</evidence>
<dbReference type="GO" id="GO:0006002">
    <property type="term" value="P:fructose 6-phosphate metabolic process"/>
    <property type="evidence" value="ECO:0007669"/>
    <property type="project" value="TreeGrafter"/>
</dbReference>
<dbReference type="Gene3D" id="3.30.540.10">
    <property type="entry name" value="Fructose-1,6-Bisphosphatase, subunit A, domain 1"/>
    <property type="match status" value="1"/>
</dbReference>
<keyword evidence="5 12" id="KW-0479">Metal-binding</keyword>
<dbReference type="GO" id="GO:0006094">
    <property type="term" value="P:gluconeogenesis"/>
    <property type="evidence" value="ECO:0007669"/>
    <property type="project" value="UniProtKB-UniRule"/>
</dbReference>
<keyword evidence="17" id="KW-1185">Reference proteome</keyword>
<evidence type="ECO:0000256" key="6">
    <source>
        <dbReference type="ARBA" id="ARBA00022801"/>
    </source>
</evidence>
<organism evidence="16 17">
    <name type="scientific">Steroidobacter agaridevorans</name>
    <dbReference type="NCBI Taxonomy" id="2695856"/>
    <lineage>
        <taxon>Bacteria</taxon>
        <taxon>Pseudomonadati</taxon>
        <taxon>Pseudomonadota</taxon>
        <taxon>Gammaproteobacteria</taxon>
        <taxon>Steroidobacterales</taxon>
        <taxon>Steroidobacteraceae</taxon>
        <taxon>Steroidobacter</taxon>
    </lineage>
</organism>
<accession>A0A829Y4W5</accession>
<dbReference type="NCBIfam" id="NF006778">
    <property type="entry name" value="PRK09293.1-1"/>
    <property type="match status" value="1"/>
</dbReference>
<feature type="domain" description="Fructose-1-6-bisphosphatase class I N-terminal" evidence="14">
    <location>
        <begin position="20"/>
        <end position="207"/>
    </location>
</feature>
<dbReference type="InterPro" id="IPR044015">
    <property type="entry name" value="FBPase_C_dom"/>
</dbReference>
<feature type="binding site" evidence="12">
    <location>
        <position position="129"/>
    </location>
    <ligand>
        <name>Mg(2+)</name>
        <dbReference type="ChEBI" id="CHEBI:18420"/>
        <label>2</label>
    </ligand>
</feature>
<dbReference type="SUPFAM" id="SSF56655">
    <property type="entry name" value="Carbohydrate phosphatase"/>
    <property type="match status" value="1"/>
</dbReference>
<dbReference type="HAMAP" id="MF_01855">
    <property type="entry name" value="FBPase_class1"/>
    <property type="match status" value="1"/>
</dbReference>
<comment type="catalytic activity">
    <reaction evidence="1 12">
        <text>beta-D-fructose 1,6-bisphosphate + H2O = beta-D-fructose 6-phosphate + phosphate</text>
        <dbReference type="Rhea" id="RHEA:11064"/>
        <dbReference type="ChEBI" id="CHEBI:15377"/>
        <dbReference type="ChEBI" id="CHEBI:32966"/>
        <dbReference type="ChEBI" id="CHEBI:43474"/>
        <dbReference type="ChEBI" id="CHEBI:57634"/>
        <dbReference type="EC" id="3.1.3.11"/>
    </reaction>
</comment>
<dbReference type="InterPro" id="IPR033391">
    <property type="entry name" value="FBPase_N"/>
</dbReference>
<dbReference type="GO" id="GO:0005737">
    <property type="term" value="C:cytoplasm"/>
    <property type="evidence" value="ECO:0007669"/>
    <property type="project" value="UniProtKB-SubCell"/>
</dbReference>
<feature type="binding site" evidence="12">
    <location>
        <position position="250"/>
    </location>
    <ligand>
        <name>substrate</name>
    </ligand>
</feature>
<dbReference type="InterPro" id="IPR028343">
    <property type="entry name" value="FBPtase"/>
</dbReference>
<comment type="cofactor">
    <cofactor evidence="12">
        <name>Mg(2+)</name>
        <dbReference type="ChEBI" id="CHEBI:18420"/>
    </cofactor>
    <text evidence="12">Binds 2 magnesium ions per subunit.</text>
</comment>
<evidence type="ECO:0000256" key="1">
    <source>
        <dbReference type="ARBA" id="ARBA00001273"/>
    </source>
</evidence>
<dbReference type="GO" id="GO:0000287">
    <property type="term" value="F:magnesium ion binding"/>
    <property type="evidence" value="ECO:0007669"/>
    <property type="project" value="UniProtKB-UniRule"/>
</dbReference>
<dbReference type="GO" id="GO:0006000">
    <property type="term" value="P:fructose metabolic process"/>
    <property type="evidence" value="ECO:0007669"/>
    <property type="project" value="TreeGrafter"/>
</dbReference>
<evidence type="ECO:0000259" key="15">
    <source>
        <dbReference type="Pfam" id="PF18913"/>
    </source>
</evidence>
<keyword evidence="4 12" id="KW-0963">Cytoplasm</keyword>
<feature type="binding site" evidence="12">
    <location>
        <position position="129"/>
    </location>
    <ligand>
        <name>Mg(2+)</name>
        <dbReference type="ChEBI" id="CHEBI:18420"/>
        <label>1</label>
    </ligand>
</feature>
<dbReference type="InterPro" id="IPR000146">
    <property type="entry name" value="FBPase_class-1"/>
</dbReference>
<feature type="binding site" evidence="12">
    <location>
        <position position="131"/>
    </location>
    <ligand>
        <name>Mg(2+)</name>
        <dbReference type="ChEBI" id="CHEBI:18420"/>
        <label>1</label>
    </ligand>
</feature>
<gene>
    <name evidence="16" type="primary">fbp_1</name>
    <name evidence="12" type="synonym">fbp</name>
    <name evidence="16" type="ORF">GCM10011487_02170</name>
</gene>
<evidence type="ECO:0000256" key="2">
    <source>
        <dbReference type="ARBA" id="ARBA00010941"/>
    </source>
</evidence>
<feature type="binding site" evidence="12">
    <location>
        <position position="280"/>
    </location>
    <ligand>
        <name>substrate</name>
    </ligand>
</feature>
<comment type="caution">
    <text evidence="16">The sequence shown here is derived from an EMBL/GenBank/DDBJ whole genome shotgun (WGS) entry which is preliminary data.</text>
</comment>
<name>A0A829Y4W5_9GAMM</name>
<feature type="binding site" evidence="12">
    <location>
        <begin position="132"/>
        <end position="135"/>
    </location>
    <ligand>
        <name>substrate</name>
    </ligand>
</feature>
<evidence type="ECO:0000256" key="9">
    <source>
        <dbReference type="ARBA" id="ARBA00024331"/>
    </source>
</evidence>
<evidence type="ECO:0000256" key="7">
    <source>
        <dbReference type="ARBA" id="ARBA00022842"/>
    </source>
</evidence>
<dbReference type="PIRSF" id="PIRSF000904">
    <property type="entry name" value="FBPtase_SBPase"/>
    <property type="match status" value="1"/>
</dbReference>
<protein>
    <recommendedName>
        <fullName evidence="10 12">Fructose-1,6-bisphosphatase class 1</fullName>
        <shortName evidence="12">FBPase class 1</shortName>
        <ecNumber evidence="3 12">3.1.3.11</ecNumber>
    </recommendedName>
    <alternativeName>
        <fullName evidence="11 12">D-fructose-1,6-bisphosphate 1-phosphohydrolase class 1</fullName>
    </alternativeName>
</protein>
<dbReference type="AlphaFoldDB" id="A0A829Y4W5"/>
<dbReference type="RefSeq" id="WP_235936890.1">
    <property type="nucleotide sequence ID" value="NZ_BLJN01000001.1"/>
</dbReference>
<comment type="subunit">
    <text evidence="12">Homotetramer.</text>
</comment>
<evidence type="ECO:0000256" key="4">
    <source>
        <dbReference type="ARBA" id="ARBA00022490"/>
    </source>
</evidence>
<evidence type="ECO:0000256" key="3">
    <source>
        <dbReference type="ARBA" id="ARBA00013093"/>
    </source>
</evidence>
<dbReference type="PANTHER" id="PTHR11556">
    <property type="entry name" value="FRUCTOSE-1,6-BISPHOSPHATASE-RELATED"/>
    <property type="match status" value="1"/>
</dbReference>
<dbReference type="PANTHER" id="PTHR11556:SF35">
    <property type="entry name" value="SEDOHEPTULOSE-1,7-BISPHOSPHATASE, CHLOROPLASTIC"/>
    <property type="match status" value="1"/>
</dbReference>
<evidence type="ECO:0000313" key="17">
    <source>
        <dbReference type="Proteomes" id="UP000445000"/>
    </source>
</evidence>
<feature type="domain" description="Fructose-1-6-bisphosphatase class 1 C-terminal" evidence="15">
    <location>
        <begin position="213"/>
        <end position="336"/>
    </location>
</feature>
<evidence type="ECO:0000259" key="14">
    <source>
        <dbReference type="Pfam" id="PF00316"/>
    </source>
</evidence>
<evidence type="ECO:0000256" key="12">
    <source>
        <dbReference type="HAMAP-Rule" id="MF_01855"/>
    </source>
</evidence>
<feature type="binding site" evidence="12">
    <location>
        <position position="106"/>
    </location>
    <ligand>
        <name>Mg(2+)</name>
        <dbReference type="ChEBI" id="CHEBI:18420"/>
        <label>1</label>
    </ligand>
</feature>
<comment type="subcellular location">
    <subcellularLocation>
        <location evidence="12">Cytoplasm</location>
    </subcellularLocation>
</comment>
<comment type="similarity">
    <text evidence="2 12 13">Belongs to the FBPase class 1 family.</text>
</comment>
<evidence type="ECO:0000256" key="13">
    <source>
        <dbReference type="RuleBase" id="RU000508"/>
    </source>
</evidence>